<reference evidence="10 11" key="1">
    <citation type="journal article" date="2014" name="Nat. Commun.">
        <title>Klebsormidium flaccidum genome reveals primary factors for plant terrestrial adaptation.</title>
        <authorList>
            <person name="Hori K."/>
            <person name="Maruyama F."/>
            <person name="Fujisawa T."/>
            <person name="Togashi T."/>
            <person name="Yamamoto N."/>
            <person name="Seo M."/>
            <person name="Sato S."/>
            <person name="Yamada T."/>
            <person name="Mori H."/>
            <person name="Tajima N."/>
            <person name="Moriyama T."/>
            <person name="Ikeuchi M."/>
            <person name="Watanabe M."/>
            <person name="Wada H."/>
            <person name="Kobayashi K."/>
            <person name="Saito M."/>
            <person name="Masuda T."/>
            <person name="Sasaki-Sekimoto Y."/>
            <person name="Mashiguchi K."/>
            <person name="Awai K."/>
            <person name="Shimojima M."/>
            <person name="Masuda S."/>
            <person name="Iwai M."/>
            <person name="Nobusawa T."/>
            <person name="Narise T."/>
            <person name="Kondo S."/>
            <person name="Saito H."/>
            <person name="Sato R."/>
            <person name="Murakawa M."/>
            <person name="Ihara Y."/>
            <person name="Oshima-Yamada Y."/>
            <person name="Ohtaka K."/>
            <person name="Satoh M."/>
            <person name="Sonobe K."/>
            <person name="Ishii M."/>
            <person name="Ohtani R."/>
            <person name="Kanamori-Sato M."/>
            <person name="Honoki R."/>
            <person name="Miyazaki D."/>
            <person name="Mochizuki H."/>
            <person name="Umetsu J."/>
            <person name="Higashi K."/>
            <person name="Shibata D."/>
            <person name="Kamiya Y."/>
            <person name="Sato N."/>
            <person name="Nakamura Y."/>
            <person name="Tabata S."/>
            <person name="Ida S."/>
            <person name="Kurokawa K."/>
            <person name="Ohta H."/>
        </authorList>
    </citation>
    <scope>NUCLEOTIDE SEQUENCE [LARGE SCALE GENOMIC DNA]</scope>
    <source>
        <strain evidence="10 11">NIES-2285</strain>
    </source>
</reference>
<evidence type="ECO:0000256" key="3">
    <source>
        <dbReference type="ARBA" id="ARBA00022946"/>
    </source>
</evidence>
<evidence type="ECO:0000256" key="2">
    <source>
        <dbReference type="ARBA" id="ARBA00005557"/>
    </source>
</evidence>
<dbReference type="PANTHER" id="PTHR33618:SF1">
    <property type="entry name" value="LARGE RIBOSOMAL SUBUNIT PROTEIN ML53"/>
    <property type="match status" value="1"/>
</dbReference>
<evidence type="ECO:0000313" key="10">
    <source>
        <dbReference type="EMBL" id="GAQ77616.1"/>
    </source>
</evidence>
<evidence type="ECO:0000256" key="8">
    <source>
        <dbReference type="ARBA" id="ARBA00042721"/>
    </source>
</evidence>
<evidence type="ECO:0000313" key="11">
    <source>
        <dbReference type="Proteomes" id="UP000054558"/>
    </source>
</evidence>
<organism evidence="10 11">
    <name type="scientific">Klebsormidium nitens</name>
    <name type="common">Green alga</name>
    <name type="synonym">Ulothrix nitens</name>
    <dbReference type="NCBI Taxonomy" id="105231"/>
    <lineage>
        <taxon>Eukaryota</taxon>
        <taxon>Viridiplantae</taxon>
        <taxon>Streptophyta</taxon>
        <taxon>Klebsormidiophyceae</taxon>
        <taxon>Klebsormidiales</taxon>
        <taxon>Klebsormidiaceae</taxon>
        <taxon>Klebsormidium</taxon>
    </lineage>
</organism>
<keyword evidence="11" id="KW-1185">Reference proteome</keyword>
<keyword evidence="5" id="KW-0496">Mitochondrion</keyword>
<dbReference type="OMA" id="TASCIEF"/>
<dbReference type="AlphaFoldDB" id="A0A0U9HLU0"/>
<dbReference type="STRING" id="105231.A0A0U9HLU0"/>
<dbReference type="InterPro" id="IPR019716">
    <property type="entry name" value="Ribosomal_mL53"/>
</dbReference>
<dbReference type="Proteomes" id="UP000054558">
    <property type="component" value="Unassembled WGS sequence"/>
</dbReference>
<gene>
    <name evidence="10" type="ORF">KFL_000010650</name>
</gene>
<evidence type="ECO:0000256" key="9">
    <source>
        <dbReference type="SAM" id="MobiDB-lite"/>
    </source>
</evidence>
<comment type="subcellular location">
    <subcellularLocation>
        <location evidence="1">Mitochondrion</location>
    </subcellularLocation>
</comment>
<accession>A0A0U9HLU0</accession>
<protein>
    <recommendedName>
        <fullName evidence="7">Large ribosomal subunit protein mL53</fullName>
    </recommendedName>
    <alternativeName>
        <fullName evidence="8">39S ribosomal protein L53, mitochondrial</fullName>
    </alternativeName>
</protein>
<evidence type="ECO:0000256" key="1">
    <source>
        <dbReference type="ARBA" id="ARBA00004173"/>
    </source>
</evidence>
<evidence type="ECO:0000256" key="5">
    <source>
        <dbReference type="ARBA" id="ARBA00023128"/>
    </source>
</evidence>
<keyword evidence="3" id="KW-0809">Transit peptide</keyword>
<dbReference type="GO" id="GO:0005762">
    <property type="term" value="C:mitochondrial large ribosomal subunit"/>
    <property type="evidence" value="ECO:0000318"/>
    <property type="project" value="GO_Central"/>
</dbReference>
<comment type="similarity">
    <text evidence="2">Belongs to the mitochondrion-specific ribosomal protein mL53 family.</text>
</comment>
<dbReference type="PANTHER" id="PTHR33618">
    <property type="entry name" value="39S RIBOSOMAL PROTEIN L53, MITOCHONDRIAL"/>
    <property type="match status" value="1"/>
</dbReference>
<dbReference type="Gene3D" id="3.40.30.10">
    <property type="entry name" value="Glutaredoxin"/>
    <property type="match status" value="1"/>
</dbReference>
<dbReference type="Pfam" id="PF10780">
    <property type="entry name" value="MRP_L53"/>
    <property type="match status" value="1"/>
</dbReference>
<dbReference type="EMBL" id="DF236950">
    <property type="protein sequence ID" value="GAQ77616.1"/>
    <property type="molecule type" value="Genomic_DNA"/>
</dbReference>
<sequence>MSKQGILANLKKVVFEFRWNDPRATSSLEMLAQLSNSKARAANPACVIAVTRRTDDVPPTIAITYNNDKEEKLDCTKLSAHEMCKRIRADSKMMQYEAEFREAGFSWPPPVPKELLSPQQEKAADARERAGTSKSQSVQR</sequence>
<evidence type="ECO:0000256" key="7">
    <source>
        <dbReference type="ARBA" id="ARBA00035180"/>
    </source>
</evidence>
<feature type="region of interest" description="Disordered" evidence="9">
    <location>
        <begin position="104"/>
        <end position="140"/>
    </location>
</feature>
<keyword evidence="4" id="KW-0689">Ribosomal protein</keyword>
<feature type="compositionally biased region" description="Basic and acidic residues" evidence="9">
    <location>
        <begin position="122"/>
        <end position="131"/>
    </location>
</feature>
<dbReference type="InterPro" id="IPR052473">
    <property type="entry name" value="mtLSU_mL53"/>
</dbReference>
<proteinExistence type="inferred from homology"/>
<evidence type="ECO:0000256" key="6">
    <source>
        <dbReference type="ARBA" id="ARBA00023274"/>
    </source>
</evidence>
<keyword evidence="6" id="KW-0687">Ribonucleoprotein</keyword>
<name>A0A0U9HLU0_KLENI</name>
<evidence type="ECO:0000256" key="4">
    <source>
        <dbReference type="ARBA" id="ARBA00022980"/>
    </source>
</evidence>
<dbReference type="OrthoDB" id="2012048at2759"/>